<dbReference type="OMA" id="NFPWYTP"/>
<name>B3NTR7_DROER</name>
<evidence type="ECO:0000313" key="2">
    <source>
        <dbReference type="EMBL" id="EDV47480.1"/>
    </source>
</evidence>
<feature type="region of interest" description="Disordered" evidence="1">
    <location>
        <begin position="543"/>
        <end position="605"/>
    </location>
</feature>
<organism evidence="2 3">
    <name type="scientific">Drosophila erecta</name>
    <name type="common">Fruit fly</name>
    <dbReference type="NCBI Taxonomy" id="7220"/>
    <lineage>
        <taxon>Eukaryota</taxon>
        <taxon>Metazoa</taxon>
        <taxon>Ecdysozoa</taxon>
        <taxon>Arthropoda</taxon>
        <taxon>Hexapoda</taxon>
        <taxon>Insecta</taxon>
        <taxon>Pterygota</taxon>
        <taxon>Neoptera</taxon>
        <taxon>Endopterygota</taxon>
        <taxon>Diptera</taxon>
        <taxon>Brachycera</taxon>
        <taxon>Muscomorpha</taxon>
        <taxon>Ephydroidea</taxon>
        <taxon>Drosophilidae</taxon>
        <taxon>Drosophila</taxon>
        <taxon>Sophophora</taxon>
    </lineage>
</organism>
<reference evidence="2 3" key="1">
    <citation type="journal article" date="2007" name="Nature">
        <title>Evolution of genes and genomes on the Drosophila phylogeny.</title>
        <authorList>
            <consortium name="Drosophila 12 Genomes Consortium"/>
            <person name="Clark A.G."/>
            <person name="Eisen M.B."/>
            <person name="Smith D.R."/>
            <person name="Bergman C.M."/>
            <person name="Oliver B."/>
            <person name="Markow T.A."/>
            <person name="Kaufman T.C."/>
            <person name="Kellis M."/>
            <person name="Gelbart W."/>
            <person name="Iyer V.N."/>
            <person name="Pollard D.A."/>
            <person name="Sackton T.B."/>
            <person name="Larracuente A.M."/>
            <person name="Singh N.D."/>
            <person name="Abad J.P."/>
            <person name="Abt D.N."/>
            <person name="Adryan B."/>
            <person name="Aguade M."/>
            <person name="Akashi H."/>
            <person name="Anderson W.W."/>
            <person name="Aquadro C.F."/>
            <person name="Ardell D.H."/>
            <person name="Arguello R."/>
            <person name="Artieri C.G."/>
            <person name="Barbash D.A."/>
            <person name="Barker D."/>
            <person name="Barsanti P."/>
            <person name="Batterham P."/>
            <person name="Batzoglou S."/>
            <person name="Begun D."/>
            <person name="Bhutkar A."/>
            <person name="Blanco E."/>
            <person name="Bosak S.A."/>
            <person name="Bradley R.K."/>
            <person name="Brand A.D."/>
            <person name="Brent M.R."/>
            <person name="Brooks A.N."/>
            <person name="Brown R.H."/>
            <person name="Butlin R.K."/>
            <person name="Caggese C."/>
            <person name="Calvi B.R."/>
            <person name="Bernardo de Carvalho A."/>
            <person name="Caspi A."/>
            <person name="Castrezana S."/>
            <person name="Celniker S.E."/>
            <person name="Chang J.L."/>
            <person name="Chapple C."/>
            <person name="Chatterji S."/>
            <person name="Chinwalla A."/>
            <person name="Civetta A."/>
            <person name="Clifton S.W."/>
            <person name="Comeron J.M."/>
            <person name="Costello J.C."/>
            <person name="Coyne J.A."/>
            <person name="Daub J."/>
            <person name="David R.G."/>
            <person name="Delcher A.L."/>
            <person name="Delehaunty K."/>
            <person name="Do C.B."/>
            <person name="Ebling H."/>
            <person name="Edwards K."/>
            <person name="Eickbush T."/>
            <person name="Evans J.D."/>
            <person name="Filipski A."/>
            <person name="Findeiss S."/>
            <person name="Freyhult E."/>
            <person name="Fulton L."/>
            <person name="Fulton R."/>
            <person name="Garcia A.C."/>
            <person name="Gardiner A."/>
            <person name="Garfield D.A."/>
            <person name="Garvin B.E."/>
            <person name="Gibson G."/>
            <person name="Gilbert D."/>
            <person name="Gnerre S."/>
            <person name="Godfrey J."/>
            <person name="Good R."/>
            <person name="Gotea V."/>
            <person name="Gravely B."/>
            <person name="Greenberg A.J."/>
            <person name="Griffiths-Jones S."/>
            <person name="Gross S."/>
            <person name="Guigo R."/>
            <person name="Gustafson E.A."/>
            <person name="Haerty W."/>
            <person name="Hahn M.W."/>
            <person name="Halligan D.L."/>
            <person name="Halpern A.L."/>
            <person name="Halter G.M."/>
            <person name="Han M.V."/>
            <person name="Heger A."/>
            <person name="Hillier L."/>
            <person name="Hinrichs A.S."/>
            <person name="Holmes I."/>
            <person name="Hoskins R.A."/>
            <person name="Hubisz M.J."/>
            <person name="Hultmark D."/>
            <person name="Huntley M.A."/>
            <person name="Jaffe D.B."/>
            <person name="Jagadeeshan S."/>
            <person name="Jeck W.R."/>
            <person name="Johnson J."/>
            <person name="Jones C.D."/>
            <person name="Jordan W.C."/>
            <person name="Karpen G.H."/>
            <person name="Kataoka E."/>
            <person name="Keightley P.D."/>
            <person name="Kheradpour P."/>
            <person name="Kirkness E.F."/>
            <person name="Koerich L.B."/>
            <person name="Kristiansen K."/>
            <person name="Kudrna D."/>
            <person name="Kulathinal R.J."/>
            <person name="Kumar S."/>
            <person name="Kwok R."/>
            <person name="Lander E."/>
            <person name="Langley C.H."/>
            <person name="Lapoint R."/>
            <person name="Lazzaro B.P."/>
            <person name="Lee S.J."/>
            <person name="Levesque L."/>
            <person name="Li R."/>
            <person name="Lin C.F."/>
            <person name="Lin M.F."/>
            <person name="Lindblad-Toh K."/>
            <person name="Llopart A."/>
            <person name="Long M."/>
            <person name="Low L."/>
            <person name="Lozovsky E."/>
            <person name="Lu J."/>
            <person name="Luo M."/>
            <person name="Machado C.A."/>
            <person name="Makalowski W."/>
            <person name="Marzo M."/>
            <person name="Matsuda M."/>
            <person name="Matzkin L."/>
            <person name="McAllister B."/>
            <person name="McBride C.S."/>
            <person name="McKernan B."/>
            <person name="McKernan K."/>
            <person name="Mendez-Lago M."/>
            <person name="Minx P."/>
            <person name="Mollenhauer M.U."/>
            <person name="Montooth K."/>
            <person name="Mount S.M."/>
            <person name="Mu X."/>
            <person name="Myers E."/>
            <person name="Negre B."/>
            <person name="Newfeld S."/>
            <person name="Nielsen R."/>
            <person name="Noor M.A."/>
            <person name="O'Grady P."/>
            <person name="Pachter L."/>
            <person name="Papaceit M."/>
            <person name="Parisi M.J."/>
            <person name="Parisi M."/>
            <person name="Parts L."/>
            <person name="Pedersen J.S."/>
            <person name="Pesole G."/>
            <person name="Phillippy A.M."/>
            <person name="Ponting C.P."/>
            <person name="Pop M."/>
            <person name="Porcelli D."/>
            <person name="Powell J.R."/>
            <person name="Prohaska S."/>
            <person name="Pruitt K."/>
            <person name="Puig M."/>
            <person name="Quesneville H."/>
            <person name="Ram K.R."/>
            <person name="Rand D."/>
            <person name="Rasmussen M.D."/>
            <person name="Reed L.K."/>
            <person name="Reenan R."/>
            <person name="Reily A."/>
            <person name="Remington K.A."/>
            <person name="Rieger T.T."/>
            <person name="Ritchie M.G."/>
            <person name="Robin C."/>
            <person name="Rogers Y.H."/>
            <person name="Rohde C."/>
            <person name="Rozas J."/>
            <person name="Rubenfield M.J."/>
            <person name="Ruiz A."/>
            <person name="Russo S."/>
            <person name="Salzberg S.L."/>
            <person name="Sanchez-Gracia A."/>
            <person name="Saranga D.J."/>
            <person name="Sato H."/>
            <person name="Schaeffer S.W."/>
            <person name="Schatz M.C."/>
            <person name="Schlenke T."/>
            <person name="Schwartz R."/>
            <person name="Segarra C."/>
            <person name="Singh R.S."/>
            <person name="Sirot L."/>
            <person name="Sirota M."/>
            <person name="Sisneros N.B."/>
            <person name="Smith C.D."/>
            <person name="Smith T.F."/>
            <person name="Spieth J."/>
            <person name="Stage D.E."/>
            <person name="Stark A."/>
            <person name="Stephan W."/>
            <person name="Strausberg R.L."/>
            <person name="Strempel S."/>
            <person name="Sturgill D."/>
            <person name="Sutton G."/>
            <person name="Sutton G.G."/>
            <person name="Tao W."/>
            <person name="Teichmann S."/>
            <person name="Tobari Y.N."/>
            <person name="Tomimura Y."/>
            <person name="Tsolas J.M."/>
            <person name="Valente V.L."/>
            <person name="Venter E."/>
            <person name="Venter J.C."/>
            <person name="Vicario S."/>
            <person name="Vieira F.G."/>
            <person name="Vilella A.J."/>
            <person name="Villasante A."/>
            <person name="Walenz B."/>
            <person name="Wang J."/>
            <person name="Wasserman M."/>
            <person name="Watts T."/>
            <person name="Wilson D."/>
            <person name="Wilson R.K."/>
            <person name="Wing R.A."/>
            <person name="Wolfner M.F."/>
            <person name="Wong A."/>
            <person name="Wong G.K."/>
            <person name="Wu C.I."/>
            <person name="Wu G."/>
            <person name="Yamamoto D."/>
            <person name="Yang H.P."/>
            <person name="Yang S.P."/>
            <person name="Yorke J.A."/>
            <person name="Yoshida K."/>
            <person name="Zdobnov E."/>
            <person name="Zhang P."/>
            <person name="Zhang Y."/>
            <person name="Zimin A.V."/>
            <person name="Baldwin J."/>
            <person name="Abdouelleil A."/>
            <person name="Abdulkadir J."/>
            <person name="Abebe A."/>
            <person name="Abera B."/>
            <person name="Abreu J."/>
            <person name="Acer S.C."/>
            <person name="Aftuck L."/>
            <person name="Alexander A."/>
            <person name="An P."/>
            <person name="Anderson E."/>
            <person name="Anderson S."/>
            <person name="Arachi H."/>
            <person name="Azer M."/>
            <person name="Bachantsang P."/>
            <person name="Barry A."/>
            <person name="Bayul T."/>
            <person name="Berlin A."/>
            <person name="Bessette D."/>
            <person name="Bloom T."/>
            <person name="Blye J."/>
            <person name="Boguslavskiy L."/>
            <person name="Bonnet C."/>
            <person name="Boukhgalter B."/>
            <person name="Bourzgui I."/>
            <person name="Brown A."/>
            <person name="Cahill P."/>
            <person name="Channer S."/>
            <person name="Cheshatsang Y."/>
            <person name="Chuda L."/>
            <person name="Citroen M."/>
            <person name="Collymore A."/>
            <person name="Cooke P."/>
            <person name="Costello M."/>
            <person name="D'Aco K."/>
            <person name="Daza R."/>
            <person name="De Haan G."/>
            <person name="DeGray S."/>
            <person name="DeMaso C."/>
            <person name="Dhargay N."/>
            <person name="Dooley K."/>
            <person name="Dooley E."/>
            <person name="Doricent M."/>
            <person name="Dorje P."/>
            <person name="Dorjee K."/>
            <person name="Dupes A."/>
            <person name="Elong R."/>
            <person name="Falk J."/>
            <person name="Farina A."/>
            <person name="Faro S."/>
            <person name="Ferguson D."/>
            <person name="Fisher S."/>
            <person name="Foley C.D."/>
            <person name="Franke A."/>
            <person name="Friedrich D."/>
            <person name="Gadbois L."/>
            <person name="Gearin G."/>
            <person name="Gearin C.R."/>
            <person name="Giannoukos G."/>
            <person name="Goode T."/>
            <person name="Graham J."/>
            <person name="Grandbois E."/>
            <person name="Grewal S."/>
            <person name="Gyaltsen K."/>
            <person name="Hafez N."/>
            <person name="Hagos B."/>
            <person name="Hall J."/>
            <person name="Henson C."/>
            <person name="Hollinger A."/>
            <person name="Honan T."/>
            <person name="Huard M.D."/>
            <person name="Hughes L."/>
            <person name="Hurhula B."/>
            <person name="Husby M.E."/>
            <person name="Kamat A."/>
            <person name="Kanga B."/>
            <person name="Kashin S."/>
            <person name="Khazanovich D."/>
            <person name="Kisner P."/>
            <person name="Lance K."/>
            <person name="Lara M."/>
            <person name="Lee W."/>
            <person name="Lennon N."/>
            <person name="Letendre F."/>
            <person name="LeVine R."/>
            <person name="Lipovsky A."/>
            <person name="Liu X."/>
            <person name="Liu J."/>
            <person name="Liu S."/>
            <person name="Lokyitsang T."/>
            <person name="Lokyitsang Y."/>
            <person name="Lubonja R."/>
            <person name="Lui A."/>
            <person name="MacDonald P."/>
            <person name="Magnisalis V."/>
            <person name="Maru K."/>
            <person name="Matthews C."/>
            <person name="McCusker W."/>
            <person name="McDonough S."/>
            <person name="Mehta T."/>
            <person name="Meldrim J."/>
            <person name="Meneus L."/>
            <person name="Mihai O."/>
            <person name="Mihalev A."/>
            <person name="Mihova T."/>
            <person name="Mittelman R."/>
            <person name="Mlenga V."/>
            <person name="Montmayeur A."/>
            <person name="Mulrain L."/>
            <person name="Navidi A."/>
            <person name="Naylor J."/>
            <person name="Negash T."/>
            <person name="Nguyen T."/>
            <person name="Nguyen N."/>
            <person name="Nicol R."/>
            <person name="Norbu C."/>
            <person name="Norbu N."/>
            <person name="Novod N."/>
            <person name="O'Neill B."/>
            <person name="Osman S."/>
            <person name="Markiewicz E."/>
            <person name="Oyono O.L."/>
            <person name="Patti C."/>
            <person name="Phunkhang P."/>
            <person name="Pierre F."/>
            <person name="Priest M."/>
            <person name="Raghuraman S."/>
            <person name="Rege F."/>
            <person name="Reyes R."/>
            <person name="Rise C."/>
            <person name="Rogov P."/>
            <person name="Ross K."/>
            <person name="Ryan E."/>
            <person name="Settipalli S."/>
            <person name="Shea T."/>
            <person name="Sherpa N."/>
            <person name="Shi L."/>
            <person name="Shih D."/>
            <person name="Sparrow T."/>
            <person name="Spaulding J."/>
            <person name="Stalker J."/>
            <person name="Stange-Thomann N."/>
            <person name="Stavropoulos S."/>
            <person name="Stone C."/>
            <person name="Strader C."/>
            <person name="Tesfaye S."/>
            <person name="Thomson T."/>
            <person name="Thoulutsang Y."/>
            <person name="Thoulutsang D."/>
            <person name="Topham K."/>
            <person name="Topping I."/>
            <person name="Tsamla T."/>
            <person name="Vassiliev H."/>
            <person name="Vo A."/>
            <person name="Wangchuk T."/>
            <person name="Wangdi T."/>
            <person name="Weiand M."/>
            <person name="Wilkinson J."/>
            <person name="Wilson A."/>
            <person name="Yadav S."/>
            <person name="Young G."/>
            <person name="Yu Q."/>
            <person name="Zembek L."/>
            <person name="Zhong D."/>
            <person name="Zimmer A."/>
            <person name="Zwirko Z."/>
            <person name="Jaffe D.B."/>
            <person name="Alvarez P."/>
            <person name="Brockman W."/>
            <person name="Butler J."/>
            <person name="Chin C."/>
            <person name="Gnerre S."/>
            <person name="Grabherr M."/>
            <person name="Kleber M."/>
            <person name="Mauceli E."/>
            <person name="MacCallum I."/>
        </authorList>
    </citation>
    <scope>NUCLEOTIDE SEQUENCE [LARGE SCALE GENOMIC DNA]</scope>
    <source>
        <strain evidence="2 3">TSC#14021-0224.01</strain>
    </source>
</reference>
<proteinExistence type="predicted"/>
<dbReference type="OrthoDB" id="7864662at2759"/>
<keyword evidence="3" id="KW-1185">Reference proteome</keyword>
<feature type="compositionally biased region" description="Polar residues" evidence="1">
    <location>
        <begin position="265"/>
        <end position="285"/>
    </location>
</feature>
<feature type="region of interest" description="Disordered" evidence="1">
    <location>
        <begin position="346"/>
        <end position="437"/>
    </location>
</feature>
<dbReference type="PhylomeDB" id="B3NTR7"/>
<feature type="region of interest" description="Disordered" evidence="1">
    <location>
        <begin position="180"/>
        <end position="325"/>
    </location>
</feature>
<protein>
    <submittedName>
        <fullName evidence="2">Uncharacterized protein</fullName>
    </submittedName>
</protein>
<dbReference type="eggNOG" id="ENOG502T98J">
    <property type="taxonomic scope" value="Eukaryota"/>
</dbReference>
<sequence length="694" mass="78829">MQQSIWSAPQVGGSGGALKALARNVANHLKLNRSNMKRIVAQVVAEHHTLGDVADYKGHMYFAKPDRLNFHELIAQSKEAFDDLLLHKPRSVKKQAITQRPKYPTNPNVRLQMKVSPPQLATPPKKQSILKNAGPPKKQSRPKIRSRKKSSTTIFQLADAGRRSLNGVIIDETHLPQDGEQREILLHVPPSPVKRPRKRLRFAQTKDTEKCPAPKPEKDADQKRTEPQKDAEKITEEKVLQVHNHLPEMKLSPDQKPRQVRKMQESPQKVQTGSPFRNRSGSPSAPQVRRSPSPGRFHKMPSVQKTSQSLRAKRTHKPINVKSRVLSQRIKAGECNRIAFAPKPAVRANPVEKMRSGSKQRTLKKKPLPQRSYEKPWIVKRPRKKRLAGGAQLRKNLERPNNIDGKRKEKSAKEGKAQHSARSNTGQIKPPRSSHVGRQMRNVNFPWYTPYQFQGAAGATQIPNAGAGIPPCQLLKEKNRKLVQRLSVIQPISPVKRPILTSRQRHSLQMQERLIRDLQREEAIDDPLSNGSGIFRRARGGWQISQPSQPTQPTQPSQPSQPSQQGIQEPEQPKKEQDHRSVERVSSRIKRSPSGRRYRQPNATSERIMIPPPKVSKKINKKPKFPSRPKPIPRVRRRYRSVPVDSSLGSIALMGQPMQSKQSKQTLTPAKRHLTIAFMNKRSERTRAAFQPWK</sequence>
<feature type="compositionally biased region" description="Basic and acidic residues" evidence="1">
    <location>
        <begin position="571"/>
        <end position="586"/>
    </location>
</feature>
<evidence type="ECO:0000256" key="1">
    <source>
        <dbReference type="SAM" id="MobiDB-lite"/>
    </source>
</evidence>
<dbReference type="EMBL" id="CH954180">
    <property type="protein sequence ID" value="EDV47480.1"/>
    <property type="molecule type" value="Genomic_DNA"/>
</dbReference>
<accession>B3NTR7</accession>
<feature type="compositionally biased region" description="Basic residues" evidence="1">
    <location>
        <begin position="378"/>
        <end position="387"/>
    </location>
</feature>
<feature type="compositionally biased region" description="Basic residues" evidence="1">
    <location>
        <begin position="356"/>
        <end position="368"/>
    </location>
</feature>
<feature type="region of interest" description="Disordered" evidence="1">
    <location>
        <begin position="92"/>
        <end position="153"/>
    </location>
</feature>
<feature type="compositionally biased region" description="Basic residues" evidence="1">
    <location>
        <begin position="587"/>
        <end position="599"/>
    </location>
</feature>
<dbReference type="Proteomes" id="UP000008711">
    <property type="component" value="Unassembled WGS sequence"/>
</dbReference>
<feature type="compositionally biased region" description="Basic and acidic residues" evidence="1">
    <location>
        <begin position="204"/>
        <end position="257"/>
    </location>
</feature>
<dbReference type="KEGG" id="der:6551472"/>
<evidence type="ECO:0000313" key="3">
    <source>
        <dbReference type="Proteomes" id="UP000008711"/>
    </source>
</evidence>
<feature type="compositionally biased region" description="Basic and acidic residues" evidence="1">
    <location>
        <begin position="404"/>
        <end position="417"/>
    </location>
</feature>
<dbReference type="AlphaFoldDB" id="B3NTR7"/>
<feature type="compositionally biased region" description="Basic residues" evidence="1">
    <location>
        <begin position="138"/>
        <end position="150"/>
    </location>
</feature>
<reference evidence="2 3" key="2">
    <citation type="journal article" date="2008" name="Bioinformatics">
        <title>Assembly reconciliation.</title>
        <authorList>
            <person name="Zimin A.V."/>
            <person name="Smith D.R."/>
            <person name="Sutton G."/>
            <person name="Yorke J.A."/>
        </authorList>
    </citation>
    <scope>NUCLEOTIDE SEQUENCE [LARGE SCALE GENOMIC DNA]</scope>
    <source>
        <strain evidence="2 3">TSC#14021-0224.01</strain>
    </source>
</reference>
<gene>
    <name evidence="2" type="primary">Dere\GG19651</name>
    <name evidence="2" type="synonym">dere_GLEANR_4377</name>
    <name evidence="2" type="synonym">GG19651</name>
    <name evidence="2" type="ORF">Dere_GG19651</name>
</gene>
<dbReference type="HOGENOM" id="CLU_029155_0_0_1"/>
<feature type="compositionally biased region" description="Low complexity" evidence="1">
    <location>
        <begin position="543"/>
        <end position="570"/>
    </location>
</feature>